<keyword evidence="2" id="KW-1185">Reference proteome</keyword>
<sequence length="157" mass="17450">MMLYYSGGEHHIEGVGFALDQRTYNSVVAFQPISSRIAVLTLEGTIRARVIAVYAPTEGAADSSKGQFYSQLQLVVDSLPHSEFTIIAGDINVGWMAPRRMGRNYRALRTWQNERQRSASLVICGIEQLFDWQQLLPTPTEAQIDMAFPGRSGLSSP</sequence>
<dbReference type="AlphaFoldDB" id="A0A016SRB4"/>
<dbReference type="EMBL" id="JARK01001520">
    <property type="protein sequence ID" value="EYB93248.1"/>
    <property type="molecule type" value="Genomic_DNA"/>
</dbReference>
<comment type="caution">
    <text evidence="1">The sequence shown here is derived from an EMBL/GenBank/DDBJ whole genome shotgun (WGS) entry which is preliminary data.</text>
</comment>
<dbReference type="SUPFAM" id="SSF56219">
    <property type="entry name" value="DNase I-like"/>
    <property type="match status" value="1"/>
</dbReference>
<dbReference type="InterPro" id="IPR036691">
    <property type="entry name" value="Endo/exonu/phosph_ase_sf"/>
</dbReference>
<evidence type="ECO:0008006" key="3">
    <source>
        <dbReference type="Google" id="ProtNLM"/>
    </source>
</evidence>
<reference evidence="2" key="1">
    <citation type="journal article" date="2015" name="Nat. Genet.">
        <title>The genome and transcriptome of the zoonotic hookworm Ancylostoma ceylanicum identify infection-specific gene families.</title>
        <authorList>
            <person name="Schwarz E.M."/>
            <person name="Hu Y."/>
            <person name="Antoshechkin I."/>
            <person name="Miller M.M."/>
            <person name="Sternberg P.W."/>
            <person name="Aroian R.V."/>
        </authorList>
    </citation>
    <scope>NUCLEOTIDE SEQUENCE</scope>
    <source>
        <strain evidence="2">HY135</strain>
    </source>
</reference>
<protein>
    <recommendedName>
        <fullName evidence="3">Endonuclease/exonuclease/phosphatase domain-containing protein</fullName>
    </recommendedName>
</protein>
<evidence type="ECO:0000313" key="1">
    <source>
        <dbReference type="EMBL" id="EYB93248.1"/>
    </source>
</evidence>
<organism evidence="1 2">
    <name type="scientific">Ancylostoma ceylanicum</name>
    <dbReference type="NCBI Taxonomy" id="53326"/>
    <lineage>
        <taxon>Eukaryota</taxon>
        <taxon>Metazoa</taxon>
        <taxon>Ecdysozoa</taxon>
        <taxon>Nematoda</taxon>
        <taxon>Chromadorea</taxon>
        <taxon>Rhabditida</taxon>
        <taxon>Rhabditina</taxon>
        <taxon>Rhabditomorpha</taxon>
        <taxon>Strongyloidea</taxon>
        <taxon>Ancylostomatidae</taxon>
        <taxon>Ancylostomatinae</taxon>
        <taxon>Ancylostoma</taxon>
    </lineage>
</organism>
<dbReference type="OrthoDB" id="6627613at2759"/>
<dbReference type="STRING" id="53326.A0A016SRB4"/>
<gene>
    <name evidence="1" type="primary">Acey_s0184.g974</name>
    <name evidence="1" type="ORF">Y032_0184g974</name>
</gene>
<proteinExistence type="predicted"/>
<evidence type="ECO:0000313" key="2">
    <source>
        <dbReference type="Proteomes" id="UP000024635"/>
    </source>
</evidence>
<accession>A0A016SRB4</accession>
<dbReference type="Proteomes" id="UP000024635">
    <property type="component" value="Unassembled WGS sequence"/>
</dbReference>
<dbReference type="Gene3D" id="3.60.10.10">
    <property type="entry name" value="Endonuclease/exonuclease/phosphatase"/>
    <property type="match status" value="1"/>
</dbReference>
<name>A0A016SRB4_9BILA</name>